<gene>
    <name evidence="2" type="ORF">TeGR_g11926</name>
</gene>
<comment type="caution">
    <text evidence="2">The sequence shown here is derived from an EMBL/GenBank/DDBJ whole genome shotgun (WGS) entry which is preliminary data.</text>
</comment>
<name>A0ABQ6MAC1_9STRA</name>
<protein>
    <submittedName>
        <fullName evidence="2">Uncharacterized protein</fullName>
    </submittedName>
</protein>
<keyword evidence="1" id="KW-0472">Membrane</keyword>
<feature type="transmembrane region" description="Helical" evidence="1">
    <location>
        <begin position="6"/>
        <end position="24"/>
    </location>
</feature>
<reference evidence="2 3" key="1">
    <citation type="journal article" date="2023" name="Commun. Biol.">
        <title>Genome analysis of Parmales, the sister group of diatoms, reveals the evolutionary specialization of diatoms from phago-mixotrophs to photoautotrophs.</title>
        <authorList>
            <person name="Ban H."/>
            <person name="Sato S."/>
            <person name="Yoshikawa S."/>
            <person name="Yamada K."/>
            <person name="Nakamura Y."/>
            <person name="Ichinomiya M."/>
            <person name="Sato N."/>
            <person name="Blanc-Mathieu R."/>
            <person name="Endo H."/>
            <person name="Kuwata A."/>
            <person name="Ogata H."/>
        </authorList>
    </citation>
    <scope>NUCLEOTIDE SEQUENCE [LARGE SCALE GENOMIC DNA]</scope>
</reference>
<dbReference type="EMBL" id="BRYB01003911">
    <property type="protein sequence ID" value="GMI22603.1"/>
    <property type="molecule type" value="Genomic_DNA"/>
</dbReference>
<organism evidence="2 3">
    <name type="scientific">Tetraparma gracilis</name>
    <dbReference type="NCBI Taxonomy" id="2962635"/>
    <lineage>
        <taxon>Eukaryota</taxon>
        <taxon>Sar</taxon>
        <taxon>Stramenopiles</taxon>
        <taxon>Ochrophyta</taxon>
        <taxon>Bolidophyceae</taxon>
        <taxon>Parmales</taxon>
        <taxon>Triparmaceae</taxon>
        <taxon>Tetraparma</taxon>
    </lineage>
</organism>
<accession>A0ABQ6MAC1</accession>
<dbReference type="Proteomes" id="UP001165060">
    <property type="component" value="Unassembled WGS sequence"/>
</dbReference>
<keyword evidence="1" id="KW-1133">Transmembrane helix</keyword>
<evidence type="ECO:0000313" key="3">
    <source>
        <dbReference type="Proteomes" id="UP001165060"/>
    </source>
</evidence>
<evidence type="ECO:0000313" key="2">
    <source>
        <dbReference type="EMBL" id="GMI22603.1"/>
    </source>
</evidence>
<keyword evidence="1" id="KW-0812">Transmembrane</keyword>
<evidence type="ECO:0000256" key="1">
    <source>
        <dbReference type="SAM" id="Phobius"/>
    </source>
</evidence>
<keyword evidence="3" id="KW-1185">Reference proteome</keyword>
<proteinExistence type="predicted"/>
<sequence length="323" mass="34895">MNANVVVSLSLTVVGACVGIFIWMQANGLGTDDISFVDACYGRYGPADAGCDTLADEGVEWDTPILCHSSGPADGGTYTMRAFFDAVDSFTGLDEDAAAAAGVDWMVEECSKTQALPEGAVMDGNDMTQEEWDALVEEPEGGRKLVAGRKLIWRNFEGICSSNSDMIFNHQDSAECSGRHNTNNGNAIPRCEAFLSDANYYTSQKTLGIGCLNHDACLQKSSGGCNSNCADCNPGYQTNLPGGQDCDATLAHQAGKCAFNGGGCGGSIWAEAKATSASMTSFRHHWAECKWVKTKWWLPKYLSCKHVWRWQDSPNYEYCMGPR</sequence>